<proteinExistence type="predicted"/>
<feature type="signal peptide" evidence="1">
    <location>
        <begin position="1"/>
        <end position="28"/>
    </location>
</feature>
<dbReference type="Pfam" id="PF11175">
    <property type="entry name" value="DUF2961"/>
    <property type="match status" value="1"/>
</dbReference>
<dbReference type="Gene3D" id="2.60.120.1390">
    <property type="match status" value="1"/>
</dbReference>
<dbReference type="InterPro" id="IPR006311">
    <property type="entry name" value="TAT_signal"/>
</dbReference>
<keyword evidence="1" id="KW-0732">Signal</keyword>
<dbReference type="AlphaFoldDB" id="A0A7S7NTN0"/>
<sequence length="375" mass="41640">MKSFQRRGFFQGALAALGIGAAPLAAQAQAPRAAGPGRAGFLPEYCRAQNYRSLKQSSHDPTGGNSDRWPIPGGQSYEIFNQQGPGVISHIWFTISAQSPLHLKELILRAYWDGSEKPSIEVPIGDFFGLNLGDYVLYESEYLACSPGKSLNCYFAMPYRTSARMTVTNEGTRDVGSFYSNIDFMAVDALPADALYFHAQYRQAAPNVAQQLPNSKNPDGKTNFVYCETHGRGHLMGVTLGVVQNKEAWMGEGDDMIFVDDETRPLIIGTGSEDYFLGSWNFGGRENAKAFGYHQYGAHLIQSPERVGGRYCCYRFHGDNPVTFTKYLKHTMEHGHANDRGDCFYSCCYWYQDKPTTEVPALPAVKDRLPKVVPA</sequence>
<dbReference type="InterPro" id="IPR021345">
    <property type="entry name" value="DUF2961"/>
</dbReference>
<reference evidence="2 3" key="1">
    <citation type="submission" date="2020-10" db="EMBL/GenBank/DDBJ databases">
        <title>Complete genome sequence of Paludibaculum fermentans P105T, a facultatively anaerobic acidobacterium capable of dissimilatory Fe(III) reduction.</title>
        <authorList>
            <person name="Dedysh S.N."/>
            <person name="Beletsky A.V."/>
            <person name="Kulichevskaya I.S."/>
            <person name="Mardanov A.V."/>
            <person name="Ravin N.V."/>
        </authorList>
    </citation>
    <scope>NUCLEOTIDE SEQUENCE [LARGE SCALE GENOMIC DNA]</scope>
    <source>
        <strain evidence="2 3">P105</strain>
    </source>
</reference>
<name>A0A7S7NTN0_PALFE</name>
<protein>
    <submittedName>
        <fullName evidence="2">DUF2961 domain-containing protein</fullName>
    </submittedName>
</protein>
<evidence type="ECO:0000256" key="1">
    <source>
        <dbReference type="SAM" id="SignalP"/>
    </source>
</evidence>
<evidence type="ECO:0000313" key="2">
    <source>
        <dbReference type="EMBL" id="QOY89054.1"/>
    </source>
</evidence>
<dbReference type="RefSeq" id="WP_194450716.1">
    <property type="nucleotide sequence ID" value="NZ_CP063849.1"/>
</dbReference>
<dbReference type="PROSITE" id="PS51318">
    <property type="entry name" value="TAT"/>
    <property type="match status" value="1"/>
</dbReference>
<organism evidence="2 3">
    <name type="scientific">Paludibaculum fermentans</name>
    <dbReference type="NCBI Taxonomy" id="1473598"/>
    <lineage>
        <taxon>Bacteria</taxon>
        <taxon>Pseudomonadati</taxon>
        <taxon>Acidobacteriota</taxon>
        <taxon>Terriglobia</taxon>
        <taxon>Bryobacterales</taxon>
        <taxon>Bryobacteraceae</taxon>
        <taxon>Paludibaculum</taxon>
    </lineage>
</organism>
<evidence type="ECO:0000313" key="3">
    <source>
        <dbReference type="Proteomes" id="UP000593892"/>
    </source>
</evidence>
<keyword evidence="3" id="KW-1185">Reference proteome</keyword>
<dbReference type="EMBL" id="CP063849">
    <property type="protein sequence ID" value="QOY89054.1"/>
    <property type="molecule type" value="Genomic_DNA"/>
</dbReference>
<feature type="chain" id="PRO_5032538228" evidence="1">
    <location>
        <begin position="29"/>
        <end position="375"/>
    </location>
</feature>
<dbReference type="KEGG" id="pfer:IRI77_03600"/>
<accession>A0A7S7NTN0</accession>
<dbReference type="Proteomes" id="UP000593892">
    <property type="component" value="Chromosome"/>
</dbReference>
<gene>
    <name evidence="2" type="ORF">IRI77_03600</name>
</gene>